<comment type="similarity">
    <text evidence="2">Belongs to the glycosyltransferase 47 family.</text>
</comment>
<comment type="subcellular location">
    <subcellularLocation>
        <location evidence="1">Endoplasmic reticulum membrane</location>
        <topology evidence="1">Single-pass type II membrane protein</topology>
    </subcellularLocation>
</comment>
<dbReference type="SUPFAM" id="SSF53448">
    <property type="entry name" value="Nucleotide-diphospho-sugar transferases"/>
    <property type="match status" value="1"/>
</dbReference>
<keyword evidence="7 11" id="KW-0472">Membrane</keyword>
<dbReference type="InterPro" id="IPR040911">
    <property type="entry name" value="Exostosin_GT47"/>
</dbReference>
<keyword evidence="15" id="KW-1185">Reference proteome</keyword>
<dbReference type="GO" id="GO:0015012">
    <property type="term" value="P:heparan sulfate proteoglycan biosynthetic process"/>
    <property type="evidence" value="ECO:0007669"/>
    <property type="project" value="UniProtKB-ARBA"/>
</dbReference>
<feature type="region of interest" description="Disordered" evidence="10">
    <location>
        <begin position="158"/>
        <end position="187"/>
    </location>
</feature>
<sequence length="916" mass="102708">MSASEMAFENEFHHSRTQNSCVARAISYLIHMKLSTLVLILIFLLILIPLMMHYYVSQILVHQTQVAQKAHPLVTNVDLNSDSSAHLKGRIDEMNRIKNSVSNELLQLEAKRNKLHQSLETYSGRVDELKQQLSRLQLEYERLKYSVERARAAQLEAAERDTPLLARPRPLRAEPGPRPALEPPPAADRRRCTLPECWDYSLCPITGGFSFHLYRPLSDASDAAASRLLEALRSNVQWRSDPAAVCAYVLVVGGAPEPARLQRLLTAAEHWSGDGRNHVLVAASAPAAAALDSVDTGRAVLVRTPDAGAPPRPGFDLVLPSVDGPLQGVPWQTLPPLVPARRPVLVSFQGELAADQRWARTDELTSSLQSLSQSHTRDVVHAEFRCPEDAPAAAPSPVSAAAGGWRLCGSAQQRSERLGNATFALLLPPGGAVLQRLTEALRAGAVPVLLGEWPLPFDGVLDWRRAVLRVAEPRVRELHYMLRSLTDGDILSYRRNGRELWEHYLSSAKAVSDALLTQLAERLELPPPAAAAVPAQSVFNDTFQRVTVDVQLSTLDLDEYLGPIETPHASAAYQRNLTTPRLDSYARWNLFLAPHRLYPAVPYGDVLPAEAKFVGPRLGFRPVAAGEGGSGKEFSESLGGNSPHEQFTVVMLTYRREQVLLSALGHLYGLPYLNKVVVVWNTPEPPAETLQWPNVGVPVEVVRVGKNSLNNRFLPFDAIETDAVLSIDDDAHLRHDEIVFGFRVWREQRDRLVGFPGRFNAWDTRFGGWHYNSNYSCELSMVLTGAAFFHKYYAHMYSEWMPQVIRDKVDEYMNCEDIAMNFLISHLTRQPPVKVTSRWTFRCPGCPVTSRWTFRCPGCPVTLSEDEEHFIERHKCINFFSRVFGYMPLLNTQFRVDSVLFKTRLPQDKQKCFRFI</sequence>
<evidence type="ECO:0000256" key="8">
    <source>
        <dbReference type="ARBA" id="ARBA00023157"/>
    </source>
</evidence>
<evidence type="ECO:0000256" key="2">
    <source>
        <dbReference type="ARBA" id="ARBA00010271"/>
    </source>
</evidence>
<dbReference type="Pfam" id="PF09258">
    <property type="entry name" value="Glyco_transf_64"/>
    <property type="match status" value="1"/>
</dbReference>
<evidence type="ECO:0000256" key="7">
    <source>
        <dbReference type="ARBA" id="ARBA00023136"/>
    </source>
</evidence>
<protein>
    <submittedName>
        <fullName evidence="14">Exostosin-3</fullName>
    </submittedName>
</protein>
<dbReference type="Gene3D" id="3.90.550.10">
    <property type="entry name" value="Spore Coat Polysaccharide Biosynthesis Protein SpsA, Chain A"/>
    <property type="match status" value="1"/>
</dbReference>
<dbReference type="InterPro" id="IPR004263">
    <property type="entry name" value="Exostosin"/>
</dbReference>
<organism evidence="14 15">
    <name type="scientific">Amphibalanus amphitrite</name>
    <name type="common">Striped barnacle</name>
    <name type="synonym">Balanus amphitrite</name>
    <dbReference type="NCBI Taxonomy" id="1232801"/>
    <lineage>
        <taxon>Eukaryota</taxon>
        <taxon>Metazoa</taxon>
        <taxon>Ecdysozoa</taxon>
        <taxon>Arthropoda</taxon>
        <taxon>Crustacea</taxon>
        <taxon>Multicrustacea</taxon>
        <taxon>Cirripedia</taxon>
        <taxon>Thoracica</taxon>
        <taxon>Thoracicalcarea</taxon>
        <taxon>Balanomorpha</taxon>
        <taxon>Balanoidea</taxon>
        <taxon>Balanidae</taxon>
        <taxon>Amphibalaninae</taxon>
        <taxon>Amphibalanus</taxon>
    </lineage>
</organism>
<evidence type="ECO:0000259" key="12">
    <source>
        <dbReference type="Pfam" id="PF03016"/>
    </source>
</evidence>
<dbReference type="InterPro" id="IPR015338">
    <property type="entry name" value="GT64_dom"/>
</dbReference>
<dbReference type="AlphaFoldDB" id="A0A6A4W0S2"/>
<dbReference type="InterPro" id="IPR029044">
    <property type="entry name" value="Nucleotide-diphossugar_trans"/>
</dbReference>
<feature type="coiled-coil region" evidence="9">
    <location>
        <begin position="91"/>
        <end position="153"/>
    </location>
</feature>
<proteinExistence type="inferred from homology"/>
<feature type="transmembrane region" description="Helical" evidence="11">
    <location>
        <begin position="34"/>
        <end position="56"/>
    </location>
</feature>
<keyword evidence="9" id="KW-0175">Coiled coil</keyword>
<dbReference type="PANTHER" id="PTHR48261">
    <property type="entry name" value="ACETYLGLUCOSAMINYLTRANSFERASE"/>
    <property type="match status" value="1"/>
</dbReference>
<dbReference type="GO" id="GO:0005789">
    <property type="term" value="C:endoplasmic reticulum membrane"/>
    <property type="evidence" value="ECO:0007669"/>
    <property type="project" value="UniProtKB-SubCell"/>
</dbReference>
<evidence type="ECO:0000256" key="10">
    <source>
        <dbReference type="SAM" id="MobiDB-lite"/>
    </source>
</evidence>
<evidence type="ECO:0000313" key="15">
    <source>
        <dbReference type="Proteomes" id="UP000440578"/>
    </source>
</evidence>
<accession>A0A6A4W0S2</accession>
<reference evidence="14 15" key="1">
    <citation type="submission" date="2019-07" db="EMBL/GenBank/DDBJ databases">
        <title>Draft genome assembly of a fouling barnacle, Amphibalanus amphitrite (Darwin, 1854): The first reference genome for Thecostraca.</title>
        <authorList>
            <person name="Kim W."/>
        </authorList>
    </citation>
    <scope>NUCLEOTIDE SEQUENCE [LARGE SCALE GENOMIC DNA]</scope>
    <source>
        <strain evidence="14">SNU_AA5</strain>
        <tissue evidence="14">Soma without cirri and trophi</tissue>
    </source>
</reference>
<evidence type="ECO:0000256" key="6">
    <source>
        <dbReference type="ARBA" id="ARBA00022989"/>
    </source>
</evidence>
<evidence type="ECO:0000256" key="3">
    <source>
        <dbReference type="ARBA" id="ARBA00022679"/>
    </source>
</evidence>
<evidence type="ECO:0000256" key="1">
    <source>
        <dbReference type="ARBA" id="ARBA00004648"/>
    </source>
</evidence>
<feature type="domain" description="Exostosin GT47" evidence="12">
    <location>
        <begin position="260"/>
        <end position="485"/>
    </location>
</feature>
<keyword evidence="4 11" id="KW-0812">Transmembrane</keyword>
<keyword evidence="8" id="KW-1015">Disulfide bond</keyword>
<keyword evidence="5" id="KW-0256">Endoplasmic reticulum</keyword>
<keyword evidence="6 11" id="KW-1133">Transmembrane helix</keyword>
<comment type="caution">
    <text evidence="14">The sequence shown here is derived from an EMBL/GenBank/DDBJ whole genome shotgun (WGS) entry which is preliminary data.</text>
</comment>
<evidence type="ECO:0000313" key="14">
    <source>
        <dbReference type="EMBL" id="KAF0300816.1"/>
    </source>
</evidence>
<dbReference type="OrthoDB" id="5954868at2759"/>
<evidence type="ECO:0000256" key="4">
    <source>
        <dbReference type="ARBA" id="ARBA00022692"/>
    </source>
</evidence>
<dbReference type="PANTHER" id="PTHR48261:SF4">
    <property type="entry name" value="EXOSTOSIN LIKE GLYCOSYLTRANSFERASE 3"/>
    <property type="match status" value="1"/>
</dbReference>
<evidence type="ECO:0000259" key="13">
    <source>
        <dbReference type="Pfam" id="PF09258"/>
    </source>
</evidence>
<dbReference type="EMBL" id="VIIS01001231">
    <property type="protein sequence ID" value="KAF0300816.1"/>
    <property type="molecule type" value="Genomic_DNA"/>
</dbReference>
<keyword evidence="3" id="KW-0808">Transferase</keyword>
<dbReference type="Proteomes" id="UP000440578">
    <property type="component" value="Unassembled WGS sequence"/>
</dbReference>
<name>A0A6A4W0S2_AMPAM</name>
<evidence type="ECO:0000256" key="5">
    <source>
        <dbReference type="ARBA" id="ARBA00022824"/>
    </source>
</evidence>
<feature type="domain" description="Glycosyl transferase 64" evidence="13">
    <location>
        <begin position="647"/>
        <end position="901"/>
    </location>
</feature>
<dbReference type="GO" id="GO:0016757">
    <property type="term" value="F:glycosyltransferase activity"/>
    <property type="evidence" value="ECO:0007669"/>
    <property type="project" value="InterPro"/>
</dbReference>
<evidence type="ECO:0000256" key="11">
    <source>
        <dbReference type="SAM" id="Phobius"/>
    </source>
</evidence>
<feature type="compositionally biased region" description="Pro residues" evidence="10">
    <location>
        <begin position="176"/>
        <end position="186"/>
    </location>
</feature>
<dbReference type="Pfam" id="PF03016">
    <property type="entry name" value="Exostosin_GT47"/>
    <property type="match status" value="1"/>
</dbReference>
<evidence type="ECO:0000256" key="9">
    <source>
        <dbReference type="SAM" id="Coils"/>
    </source>
</evidence>
<gene>
    <name evidence="14" type="primary">botv_1</name>
    <name evidence="14" type="ORF">FJT64_026758</name>
</gene>